<organism evidence="2 3">
    <name type="scientific">Filifactor villosus</name>
    <dbReference type="NCBI Taxonomy" id="29374"/>
    <lineage>
        <taxon>Bacteria</taxon>
        <taxon>Bacillati</taxon>
        <taxon>Bacillota</taxon>
        <taxon>Clostridia</taxon>
        <taxon>Peptostreptococcales</taxon>
        <taxon>Filifactoraceae</taxon>
        <taxon>Filifactor</taxon>
    </lineage>
</organism>
<sequence>MKTKERLAQIRQKLVLLSEKNTALEEEEIVWEAPLTLHEVEEFERKHDIRLPEDYREFITTVASAGNRPFYGLYGLYEEVPEYEVHSSPSKKFPYKIDKPLCIFGLSEDEYEEEMEREDIDDGFLVLCTEGCGMTSILVVNAEDEAACGTVWFYDLSNDFGIMPLFLPEGEEPMRFLDWFEYWLEQELNQGKGEYFSYMELVRELEED</sequence>
<dbReference type="EMBL" id="JBHSHL010000033">
    <property type="protein sequence ID" value="MFC4805070.1"/>
    <property type="molecule type" value="Genomic_DNA"/>
</dbReference>
<name>A0ABV9QL00_9FIRM</name>
<dbReference type="InterPro" id="IPR037883">
    <property type="entry name" value="Knr4/Smi1-like_sf"/>
</dbReference>
<comment type="caution">
    <text evidence="2">The sequence shown here is derived from an EMBL/GenBank/DDBJ whole genome shotgun (WGS) entry which is preliminary data.</text>
</comment>
<evidence type="ECO:0000259" key="1">
    <source>
        <dbReference type="SMART" id="SM00860"/>
    </source>
</evidence>
<dbReference type="Gene3D" id="3.40.1580.10">
    <property type="entry name" value="SMI1/KNR4-like"/>
    <property type="match status" value="1"/>
</dbReference>
<dbReference type="InterPro" id="IPR018958">
    <property type="entry name" value="Knr4/Smi1-like_dom"/>
</dbReference>
<feature type="domain" description="Knr4/Smi1-like" evidence="1">
    <location>
        <begin position="34"/>
        <end position="186"/>
    </location>
</feature>
<dbReference type="Proteomes" id="UP001595916">
    <property type="component" value="Unassembled WGS sequence"/>
</dbReference>
<proteinExistence type="predicted"/>
<reference evidence="3" key="1">
    <citation type="journal article" date="2019" name="Int. J. Syst. Evol. Microbiol.">
        <title>The Global Catalogue of Microorganisms (GCM) 10K type strain sequencing project: providing services to taxonomists for standard genome sequencing and annotation.</title>
        <authorList>
            <consortium name="The Broad Institute Genomics Platform"/>
            <consortium name="The Broad Institute Genome Sequencing Center for Infectious Disease"/>
            <person name="Wu L."/>
            <person name="Ma J."/>
        </authorList>
    </citation>
    <scope>NUCLEOTIDE SEQUENCE [LARGE SCALE GENOMIC DNA]</scope>
    <source>
        <strain evidence="3">CCUG 46385</strain>
    </source>
</reference>
<accession>A0ABV9QL00</accession>
<dbReference type="Pfam" id="PF09346">
    <property type="entry name" value="SMI1_KNR4"/>
    <property type="match status" value="1"/>
</dbReference>
<dbReference type="RefSeq" id="WP_379788608.1">
    <property type="nucleotide sequence ID" value="NZ_JBHSHL010000033.1"/>
</dbReference>
<dbReference type="SUPFAM" id="SSF160631">
    <property type="entry name" value="SMI1/KNR4-like"/>
    <property type="match status" value="1"/>
</dbReference>
<protein>
    <submittedName>
        <fullName evidence="2">SMI1/KNR4 family protein</fullName>
    </submittedName>
</protein>
<evidence type="ECO:0000313" key="3">
    <source>
        <dbReference type="Proteomes" id="UP001595916"/>
    </source>
</evidence>
<evidence type="ECO:0000313" key="2">
    <source>
        <dbReference type="EMBL" id="MFC4805070.1"/>
    </source>
</evidence>
<dbReference type="SMART" id="SM00860">
    <property type="entry name" value="SMI1_KNR4"/>
    <property type="match status" value="1"/>
</dbReference>
<keyword evidence="3" id="KW-1185">Reference proteome</keyword>
<gene>
    <name evidence="2" type="ORF">ACFO4R_08240</name>
</gene>